<feature type="domain" description="Fibronectin type-III" evidence="4">
    <location>
        <begin position="174"/>
        <end position="263"/>
    </location>
</feature>
<evidence type="ECO:0000259" key="2">
    <source>
        <dbReference type="PROSITE" id="PS50093"/>
    </source>
</evidence>
<gene>
    <name evidence="5" type="ORF">GCM10007424_28420</name>
</gene>
<dbReference type="NCBIfam" id="NF038128">
    <property type="entry name" value="choice_anch_J"/>
    <property type="match status" value="1"/>
</dbReference>
<dbReference type="PROSITE" id="PS50835">
    <property type="entry name" value="IG_LIKE"/>
    <property type="match status" value="1"/>
</dbReference>
<dbReference type="Pfam" id="PF23759">
    <property type="entry name" value="GBD_T9SS_assoc"/>
    <property type="match status" value="2"/>
</dbReference>
<dbReference type="Pfam" id="PF00041">
    <property type="entry name" value="fn3"/>
    <property type="match status" value="4"/>
</dbReference>
<feature type="domain" description="Fibronectin type-III" evidence="4">
    <location>
        <begin position="813"/>
        <end position="902"/>
    </location>
</feature>
<dbReference type="EMBL" id="BMJE01000010">
    <property type="protein sequence ID" value="GGB86667.1"/>
    <property type="molecule type" value="Genomic_DNA"/>
</dbReference>
<dbReference type="InterPro" id="IPR049804">
    <property type="entry name" value="Choice_anch_L"/>
</dbReference>
<reference evidence="6" key="1">
    <citation type="journal article" date="2019" name="Int. J. Syst. Evol. Microbiol.">
        <title>The Global Catalogue of Microorganisms (GCM) 10K type strain sequencing project: providing services to taxonomists for standard genome sequencing and annotation.</title>
        <authorList>
            <consortium name="The Broad Institute Genomics Platform"/>
            <consortium name="The Broad Institute Genome Sequencing Center for Infectious Disease"/>
            <person name="Wu L."/>
            <person name="Ma J."/>
        </authorList>
    </citation>
    <scope>NUCLEOTIDE SEQUENCE [LARGE SCALE GENOMIC DNA]</scope>
    <source>
        <strain evidence="6">CGMCC 1.15461</strain>
    </source>
</reference>
<protein>
    <recommendedName>
        <fullName evidence="7">T9SS type B sorting domain-containing protein</fullName>
    </recommendedName>
</protein>
<dbReference type="SMART" id="SM00089">
    <property type="entry name" value="PKD"/>
    <property type="match status" value="2"/>
</dbReference>
<dbReference type="SUPFAM" id="SSF48726">
    <property type="entry name" value="Immunoglobulin"/>
    <property type="match status" value="1"/>
</dbReference>
<dbReference type="Gene3D" id="2.60.120.200">
    <property type="match status" value="1"/>
</dbReference>
<accession>A0ABQ1K373</accession>
<dbReference type="Proteomes" id="UP000615760">
    <property type="component" value="Unassembled WGS sequence"/>
</dbReference>
<feature type="domain" description="PKD" evidence="2">
    <location>
        <begin position="1691"/>
        <end position="1750"/>
    </location>
</feature>
<dbReference type="InterPro" id="IPR050991">
    <property type="entry name" value="ECM_Regulatory_Proteins"/>
</dbReference>
<dbReference type="NCBIfam" id="TIGR04131">
    <property type="entry name" value="Bac_Flav_CTERM"/>
    <property type="match status" value="1"/>
</dbReference>
<organism evidence="5 6">
    <name type="scientific">Flavobacterium suaedae</name>
    <dbReference type="NCBI Taxonomy" id="1767027"/>
    <lineage>
        <taxon>Bacteria</taxon>
        <taxon>Pseudomonadati</taxon>
        <taxon>Bacteroidota</taxon>
        <taxon>Flavobacteriia</taxon>
        <taxon>Flavobacteriales</taxon>
        <taxon>Flavobacteriaceae</taxon>
        <taxon>Flavobacterium</taxon>
    </lineage>
</organism>
<feature type="domain" description="Fibronectin type-III" evidence="4">
    <location>
        <begin position="1014"/>
        <end position="1104"/>
    </location>
</feature>
<dbReference type="PANTHER" id="PTHR46708">
    <property type="entry name" value="TENASCIN"/>
    <property type="match status" value="1"/>
</dbReference>
<dbReference type="InterPro" id="IPR056600">
    <property type="entry name" value="GBD_T9SS_assoc"/>
</dbReference>
<dbReference type="InterPro" id="IPR000601">
    <property type="entry name" value="PKD_dom"/>
</dbReference>
<dbReference type="InterPro" id="IPR013783">
    <property type="entry name" value="Ig-like_fold"/>
</dbReference>
<evidence type="ECO:0000256" key="1">
    <source>
        <dbReference type="ARBA" id="ARBA00022737"/>
    </source>
</evidence>
<dbReference type="PROSITE" id="PS50853">
    <property type="entry name" value="FN3"/>
    <property type="match status" value="5"/>
</dbReference>
<dbReference type="InterPro" id="IPR022409">
    <property type="entry name" value="PKD/Chitinase_dom"/>
</dbReference>
<feature type="domain" description="Fibronectin type-III" evidence="4">
    <location>
        <begin position="402"/>
        <end position="494"/>
    </location>
</feature>
<name>A0ABQ1K373_9FLAO</name>
<dbReference type="InterPro" id="IPR003961">
    <property type="entry name" value="FN3_dom"/>
</dbReference>
<evidence type="ECO:0008006" key="7">
    <source>
        <dbReference type="Google" id="ProtNLM"/>
    </source>
</evidence>
<dbReference type="InterPro" id="IPR026341">
    <property type="entry name" value="T9SS_type_B"/>
</dbReference>
<dbReference type="Pfam" id="PF13585">
    <property type="entry name" value="CHU_C"/>
    <property type="match status" value="1"/>
</dbReference>
<dbReference type="NCBIfam" id="NF038133">
    <property type="entry name" value="choice_anch_L"/>
    <property type="match status" value="1"/>
</dbReference>
<feature type="domain" description="Fibronectin type-III" evidence="4">
    <location>
        <begin position="607"/>
        <end position="698"/>
    </location>
</feature>
<evidence type="ECO:0000259" key="3">
    <source>
        <dbReference type="PROSITE" id="PS50835"/>
    </source>
</evidence>
<feature type="domain" description="Ig-like" evidence="3">
    <location>
        <begin position="1672"/>
        <end position="1748"/>
    </location>
</feature>
<proteinExistence type="predicted"/>
<comment type="caution">
    <text evidence="5">The sequence shown here is derived from an EMBL/GenBank/DDBJ whole genome shotgun (WGS) entry which is preliminary data.</text>
</comment>
<dbReference type="SUPFAM" id="SSF49265">
    <property type="entry name" value="Fibronectin type III"/>
    <property type="match status" value="4"/>
</dbReference>
<sequence>MCAFAQLPEEGFEGSWPPTGWTIDNNGIGPAASWTQSALGNPLQPPYEGDYAAYINKENVASGIPEDWLITPQFTMPDNPQLRFFSRLTQPGDQGSLYRIMVTTGDPTDLSSYDQIQEWAEFDINPIQDDYSEKVVDIPGTYVGQSVYVAFVMLGDNGDRWLVDNVKVVEQCLPPTDLGVDNVGLDAADLTWNNPSGASSFEIEFLAAADIPTGNGEVYNGVPPYNVDELDENTEYKFYVKTLCDDGGESEWEGPFYFSTVALGATCEAAIEIAALPYSTTDNTSTYGDDYSGSPGASGCGSTFGYLNGDDVVYEYTATDDGTISIDMTENGSYSGMFVYESCDDIGVSCVAGGVGGFAGDPVSIPDFAVTAGQTYYIVISTWASPQTTPYTLTIQQVFCAPPEELPTTNIGQTSADLSWTNPSGATAWEVVVQAPGSGIPTGAGLTATTNTNYEAGGLTPATPYEYYVRADCGDGTFSAWAGPFLFNTTICEPADQCTYTFVMVDSFGDGWNGNTMTVSQNGITIATLTGPTNADNQNPVSVTVEVCNNLPLQLFWNAGGSFAAEVGVSVQNSFAQTIFEKAPGEGTQNSLLYEGDVDCDTPACLPPENLTVTDISTDQVQLGWGGPATGEWEYFIVEAGSPAPTDADSGTYTDTNPVVATGLTAGTNYEYYVRTICVGDPDPSGWSDSFSFTTALCELTDQCVYEFIMVDSFGDGWNGNTMTVTQNGATIATLTGPTNADDQNPVTVQISVCNNEPLELFWNAGGAFAGEVGISIVNNFDQTLFNKPPGEGSQNTMLYEGTVDCDNPACLPPENLSADNITTTTADLSWTPATGEWEYYIVEEGEAAPTDADSGTFTDVVPTEATGLTAATNYEYYVRTVCDVDEYSVWAGPFAFSTEVCEPEDQCVYVFEMTSQFWGWNGNTMTISQGGVELATIGPGFTGTGPETVEISMCPDVEFTIFWNSGGFAGNEIGLTVYTPFAEDVYTKPFGVNTPNTLLYTGMGNCTPPACPKPQDLAVDATTTDSATLSWTEMGSADTWEVWVLPPGSPEPTEPGTVTGDNPYIAENLEAGTPYIYYVRANCGDEDGYSTWSGPFSFVTELENDDCDGAVDVPVNPDAECVDFVSGTLTGSTGSGVDLSCVTWMDIEYDAWFSFVAETGTHSVTVNNQVGATFNVAVFEGDDCGTLTELSCGGNSETITGLTPGETYYVMVYTTFFSDPTAVTSFDVCIKTPVPPITVNDTEYTMEELVQDVLIGIDCAIVSNVEAVSGSDFGQASSIGYFDQNGSTFPFTNGIVMATGGITEAPGPWPGNATFDNTGWPGDADLSAIIAEGGNTGPLNNASVLEFDFVPFIDEISFNFLFASSEYGTFQCTFSDAFAFILTGPTTAVDGDNLAVIPGTTIPVSVVNIRDEAYNGNCDSQNPDYFAQYNPDNPEASPIGYNGQTQVMQAQASVTPGETYHIKLVIADYNDSAVNSAVFLDGGSFAIGAPDLGSDLTIEGGNAACAGEEIVLDTQMDPDTYDFTWYQGDDELVGETGPSLTVTEGGTYTVEVLYENTECSVETSKTIEYYDPIEEITGDPEDLTICDASGFGEFDLSVNDTPILDGSDTPEDYEITYYLTEEDAETASNAIGAIYTNEEQYQQTIYVRIENIESGCFGIKQFDLIVQDLTPEFDITEDFSLCEGTTGTIEITATNYDPDSPNVSYTWTLNDGPLPDTTSTITVEDEGVYEVTINNTGCEATATVTVTVTPTPVADAPADVTECNNYTLPALSANNNYYTGPDGTGDMLAAGDVISSTQTIYVLADSGTEPSCTDENSFVVTIVDGPEVVTPGDQTACDSYTLPTLDEGDYYTDVNGPDGTGTMLNAGDEITTTQTIYVYAATGGGLCPGEESFEVTIIDSPVAQVLPDVTECDVYELPALDPDNNYYTGPDGTGDMLAAGDLITTTQTIYILADTDPISACTGESEFVVTITPSPDFNLGGPYATCVASSATISVNANNFDTANATYAWTVNGVASAETGSSIQGTEFGTYEVTVTVNNCSATESVALTQDTAAVAIMFEEGCEDGIYMVNVMDIDGSFNPDTASYAWTGPNGFSETTQEVVIPEAGDYTVTVTTEDGCIGSTVVNVIDTSCSIPRGISPNNDDMNDTFDLTSLGVTQISIFNRYGAEVFSYGAYTDQWHGQSSSGDELPTGTYFYSIKRANGESKTGWVYINREQ</sequence>
<dbReference type="Gene3D" id="2.60.40.10">
    <property type="entry name" value="Immunoglobulins"/>
    <property type="match status" value="7"/>
</dbReference>
<dbReference type="PANTHER" id="PTHR46708:SF2">
    <property type="entry name" value="FIBRONECTIN TYPE-III DOMAIN-CONTAINING PROTEIN"/>
    <property type="match status" value="1"/>
</dbReference>
<dbReference type="PROSITE" id="PS50093">
    <property type="entry name" value="PKD"/>
    <property type="match status" value="1"/>
</dbReference>
<dbReference type="SUPFAM" id="SSF49299">
    <property type="entry name" value="PKD domain"/>
    <property type="match status" value="1"/>
</dbReference>
<keyword evidence="1" id="KW-0677">Repeat</keyword>
<dbReference type="InterPro" id="IPR036116">
    <property type="entry name" value="FN3_sf"/>
</dbReference>
<evidence type="ECO:0000313" key="6">
    <source>
        <dbReference type="Proteomes" id="UP000615760"/>
    </source>
</evidence>
<dbReference type="SMART" id="SM00060">
    <property type="entry name" value="FN3"/>
    <property type="match status" value="5"/>
</dbReference>
<keyword evidence="6" id="KW-1185">Reference proteome</keyword>
<evidence type="ECO:0000259" key="4">
    <source>
        <dbReference type="PROSITE" id="PS50853"/>
    </source>
</evidence>
<dbReference type="InterPro" id="IPR035986">
    <property type="entry name" value="PKD_dom_sf"/>
</dbReference>
<dbReference type="InterPro" id="IPR036179">
    <property type="entry name" value="Ig-like_dom_sf"/>
</dbReference>
<evidence type="ECO:0000313" key="5">
    <source>
        <dbReference type="EMBL" id="GGB86667.1"/>
    </source>
</evidence>
<dbReference type="InterPro" id="IPR007110">
    <property type="entry name" value="Ig-like_dom"/>
</dbReference>
<dbReference type="CDD" id="cd00063">
    <property type="entry name" value="FN3"/>
    <property type="match status" value="5"/>
</dbReference>